<protein>
    <submittedName>
        <fullName evidence="1">SDA1-like protein</fullName>
    </submittedName>
</protein>
<dbReference type="AlphaFoldDB" id="A0A392TF11"/>
<dbReference type="EMBL" id="LXQA010550359">
    <property type="protein sequence ID" value="MCI58706.1"/>
    <property type="molecule type" value="Genomic_DNA"/>
</dbReference>
<reference evidence="1 2" key="1">
    <citation type="journal article" date="2018" name="Front. Plant Sci.">
        <title>Red Clover (Trifolium pratense) and Zigzag Clover (T. medium) - A Picture of Genomic Similarities and Differences.</title>
        <authorList>
            <person name="Dluhosova J."/>
            <person name="Istvanek J."/>
            <person name="Nedelnik J."/>
            <person name="Repkova J."/>
        </authorList>
    </citation>
    <scope>NUCLEOTIDE SEQUENCE [LARGE SCALE GENOMIC DNA]</scope>
    <source>
        <strain evidence="2">cv. 10/8</strain>
        <tissue evidence="1">Leaf</tissue>
    </source>
</reference>
<proteinExistence type="predicted"/>
<dbReference type="Proteomes" id="UP000265520">
    <property type="component" value="Unassembled WGS sequence"/>
</dbReference>
<comment type="caution">
    <text evidence="1">The sequence shown here is derived from an EMBL/GenBank/DDBJ whole genome shotgun (WGS) entry which is preliminary data.</text>
</comment>
<accession>A0A392TF11</accession>
<feature type="non-terminal residue" evidence="1">
    <location>
        <position position="1"/>
    </location>
</feature>
<evidence type="ECO:0000313" key="1">
    <source>
        <dbReference type="EMBL" id="MCI58706.1"/>
    </source>
</evidence>
<sequence>VINIKETLPLFMEHQPGDKPLREMTFMHIVKSIKRMNLEHPQSTENS</sequence>
<keyword evidence="2" id="KW-1185">Reference proteome</keyword>
<organism evidence="1 2">
    <name type="scientific">Trifolium medium</name>
    <dbReference type="NCBI Taxonomy" id="97028"/>
    <lineage>
        <taxon>Eukaryota</taxon>
        <taxon>Viridiplantae</taxon>
        <taxon>Streptophyta</taxon>
        <taxon>Embryophyta</taxon>
        <taxon>Tracheophyta</taxon>
        <taxon>Spermatophyta</taxon>
        <taxon>Magnoliopsida</taxon>
        <taxon>eudicotyledons</taxon>
        <taxon>Gunneridae</taxon>
        <taxon>Pentapetalae</taxon>
        <taxon>rosids</taxon>
        <taxon>fabids</taxon>
        <taxon>Fabales</taxon>
        <taxon>Fabaceae</taxon>
        <taxon>Papilionoideae</taxon>
        <taxon>50 kb inversion clade</taxon>
        <taxon>NPAAA clade</taxon>
        <taxon>Hologalegina</taxon>
        <taxon>IRL clade</taxon>
        <taxon>Trifolieae</taxon>
        <taxon>Trifolium</taxon>
    </lineage>
</organism>
<name>A0A392TF11_9FABA</name>
<evidence type="ECO:0000313" key="2">
    <source>
        <dbReference type="Proteomes" id="UP000265520"/>
    </source>
</evidence>